<accession>A0A371DG32</accession>
<feature type="compositionally biased region" description="Low complexity" evidence="1">
    <location>
        <begin position="421"/>
        <end position="439"/>
    </location>
</feature>
<feature type="compositionally biased region" description="Low complexity" evidence="1">
    <location>
        <begin position="268"/>
        <end position="284"/>
    </location>
</feature>
<feature type="compositionally biased region" description="Low complexity" evidence="1">
    <location>
        <begin position="693"/>
        <end position="717"/>
    </location>
</feature>
<dbReference type="Proteomes" id="UP000256964">
    <property type="component" value="Unassembled WGS sequence"/>
</dbReference>
<dbReference type="EMBL" id="KZ857394">
    <property type="protein sequence ID" value="RDX51468.1"/>
    <property type="molecule type" value="Genomic_DNA"/>
</dbReference>
<feature type="region of interest" description="Disordered" evidence="1">
    <location>
        <begin position="368"/>
        <end position="449"/>
    </location>
</feature>
<reference evidence="2 3" key="1">
    <citation type="journal article" date="2018" name="Biotechnol. Biofuels">
        <title>Integrative visual omics of the white-rot fungus Polyporus brumalis exposes the biotechnological potential of its oxidative enzymes for delignifying raw plant biomass.</title>
        <authorList>
            <person name="Miyauchi S."/>
            <person name="Rancon A."/>
            <person name="Drula E."/>
            <person name="Hage H."/>
            <person name="Chaduli D."/>
            <person name="Favel A."/>
            <person name="Grisel S."/>
            <person name="Henrissat B."/>
            <person name="Herpoel-Gimbert I."/>
            <person name="Ruiz-Duenas F.J."/>
            <person name="Chevret D."/>
            <person name="Hainaut M."/>
            <person name="Lin J."/>
            <person name="Wang M."/>
            <person name="Pangilinan J."/>
            <person name="Lipzen A."/>
            <person name="Lesage-Meessen L."/>
            <person name="Navarro D."/>
            <person name="Riley R."/>
            <person name="Grigoriev I.V."/>
            <person name="Zhou S."/>
            <person name="Raouche S."/>
            <person name="Rosso M.N."/>
        </authorList>
    </citation>
    <scope>NUCLEOTIDE SEQUENCE [LARGE SCALE GENOMIC DNA]</scope>
    <source>
        <strain evidence="2 3">BRFM 1820</strain>
    </source>
</reference>
<feature type="compositionally biased region" description="Basic residues" evidence="1">
    <location>
        <begin position="47"/>
        <end position="57"/>
    </location>
</feature>
<name>A0A371DG32_9APHY</name>
<feature type="region of interest" description="Disordered" evidence="1">
    <location>
        <begin position="529"/>
        <end position="555"/>
    </location>
</feature>
<proteinExistence type="predicted"/>
<keyword evidence="3" id="KW-1185">Reference proteome</keyword>
<feature type="compositionally biased region" description="Low complexity" evidence="1">
    <location>
        <begin position="58"/>
        <end position="69"/>
    </location>
</feature>
<feature type="region of interest" description="Disordered" evidence="1">
    <location>
        <begin position="28"/>
        <end position="69"/>
    </location>
</feature>
<feature type="compositionally biased region" description="Basic and acidic residues" evidence="1">
    <location>
        <begin position="627"/>
        <end position="636"/>
    </location>
</feature>
<evidence type="ECO:0000256" key="1">
    <source>
        <dbReference type="SAM" id="MobiDB-lite"/>
    </source>
</evidence>
<feature type="region of interest" description="Disordered" evidence="1">
    <location>
        <begin position="586"/>
        <end position="654"/>
    </location>
</feature>
<protein>
    <submittedName>
        <fullName evidence="2">Uncharacterized protein</fullName>
    </submittedName>
</protein>
<gene>
    <name evidence="2" type="ORF">OH76DRAFT_1401338</name>
</gene>
<feature type="compositionally biased region" description="Low complexity" evidence="1">
    <location>
        <begin position="586"/>
        <end position="611"/>
    </location>
</feature>
<evidence type="ECO:0000313" key="3">
    <source>
        <dbReference type="Proteomes" id="UP000256964"/>
    </source>
</evidence>
<feature type="compositionally biased region" description="Basic and acidic residues" evidence="1">
    <location>
        <begin position="542"/>
        <end position="555"/>
    </location>
</feature>
<evidence type="ECO:0000313" key="2">
    <source>
        <dbReference type="EMBL" id="RDX51468.1"/>
    </source>
</evidence>
<feature type="compositionally biased region" description="Low complexity" evidence="1">
    <location>
        <begin position="471"/>
        <end position="490"/>
    </location>
</feature>
<feature type="compositionally biased region" description="Low complexity" evidence="1">
    <location>
        <begin position="728"/>
        <end position="747"/>
    </location>
</feature>
<feature type="region of interest" description="Disordered" evidence="1">
    <location>
        <begin position="462"/>
        <end position="490"/>
    </location>
</feature>
<organism evidence="2 3">
    <name type="scientific">Lentinus brumalis</name>
    <dbReference type="NCBI Taxonomy" id="2498619"/>
    <lineage>
        <taxon>Eukaryota</taxon>
        <taxon>Fungi</taxon>
        <taxon>Dikarya</taxon>
        <taxon>Basidiomycota</taxon>
        <taxon>Agaricomycotina</taxon>
        <taxon>Agaricomycetes</taxon>
        <taxon>Polyporales</taxon>
        <taxon>Polyporaceae</taxon>
        <taxon>Lentinus</taxon>
    </lineage>
</organism>
<sequence length="828" mass="84072">MKELQEQCDKEKIELLALRKAARTKQIRALDAESNDNSEPPSDAPASRKKAKTKKTTKTSAPAAADRPLAAPLPQAKMELSAIMSGALAGVPAASNVSTALEVFDIMADMLADNSVSVAVELILSTTTRALRAIASVLTLVIGGTVQQEPSLRSTTSTGASGYCTPCDSATLLGALTAILRRLVSIIFSSLRTHYTSAGSQAKLKRKSALGRTRASQTQLAAFNAIDDVLGDLYALVLAPVVRSFFLLSQGFASACLGPCSTPNSRANSTRSNPSSGSRSSSGSKLPTDLRPAVLALLDDTLSALEEVLPGSPAVPSGPFSLGTGGGNAKVAAAAIPGAGQVKTLLALECVRELTKLYLPAPPLPCTEAEPSDSDSVGIGRTGGGHMGFVNASSAEPGPGPSIREPTRGRGDASSADSDRTITNAAASTSRASRLGTATGNHQPPRTFPGLAHVLYQNLGSSDDSARPGTSFAHPFLPSSASSASASSSGSQAPAAHAIFTGLRSRWADVAGNLGESLAGAISGPGGGLVRGAPPASQAADSHAHAQRGERGGAEDLRVSERLARLARKDAVWYLCTALHRLMPAAPGSGSGSCSSAAGATSAGASTFTPPSSGPNTTPDVDTDMDPSSHQEEPGVEHAPTPACTPPASADTAAEQAVYDALADLLRRTQPPPKWPTRELSCLESSSIAGSCPCSSSSPASSASSSAGSASPGSDSKSTAKMNRTGQVSRACAAGAPSASVSVAVPPSRERGGTNSGGCDASSSAAAQTGAGDSEYLREAERTRKRLRTVGDGARTRMHVEAGPASVRMGEVERGMLLAVLERAWLGV</sequence>
<dbReference type="OrthoDB" id="2757824at2759"/>
<feature type="region of interest" description="Disordered" evidence="1">
    <location>
        <begin position="263"/>
        <end position="287"/>
    </location>
</feature>
<dbReference type="AlphaFoldDB" id="A0A371DG32"/>
<feature type="region of interest" description="Disordered" evidence="1">
    <location>
        <begin position="693"/>
        <end position="783"/>
    </location>
</feature>
<feature type="compositionally biased region" description="Low complexity" evidence="1">
    <location>
        <begin position="639"/>
        <end position="654"/>
    </location>
</feature>